<dbReference type="KEGG" id="tet:TTHERM_00837800"/>
<dbReference type="AlphaFoldDB" id="I7MAP7"/>
<keyword evidence="2" id="KW-0812">Transmembrane</keyword>
<reference evidence="3" key="1">
    <citation type="journal article" date="2006" name="PLoS Biol.">
        <title>Macronuclear genome sequence of the ciliate Tetrahymena thermophila, a model eukaryote.</title>
        <authorList>
            <person name="Eisen J.A."/>
            <person name="Coyne R.S."/>
            <person name="Wu M."/>
            <person name="Wu D."/>
            <person name="Thiagarajan M."/>
            <person name="Wortman J.R."/>
            <person name="Badger J.H."/>
            <person name="Ren Q."/>
            <person name="Amedeo P."/>
            <person name="Jones K.M."/>
            <person name="Tallon L.J."/>
            <person name="Delcher A.L."/>
            <person name="Salzberg S.L."/>
            <person name="Silva J.C."/>
            <person name="Haas B.J."/>
            <person name="Majoros W.H."/>
            <person name="Farzad M."/>
            <person name="Carlton J.M."/>
            <person name="Smith R.K. Jr."/>
            <person name="Garg J."/>
            <person name="Pearlman R.E."/>
            <person name="Karrer K.M."/>
            <person name="Sun L."/>
            <person name="Manning G."/>
            <person name="Elde N.C."/>
            <person name="Turkewitz A.P."/>
            <person name="Asai D.J."/>
            <person name="Wilkes D.E."/>
            <person name="Wang Y."/>
            <person name="Cai H."/>
            <person name="Collins K."/>
            <person name="Stewart B.A."/>
            <person name="Lee S.R."/>
            <person name="Wilamowska K."/>
            <person name="Weinberg Z."/>
            <person name="Ruzzo W.L."/>
            <person name="Wloga D."/>
            <person name="Gaertig J."/>
            <person name="Frankel J."/>
            <person name="Tsao C.-C."/>
            <person name="Gorovsky M.A."/>
            <person name="Keeling P.J."/>
            <person name="Waller R.F."/>
            <person name="Patron N.J."/>
            <person name="Cherry J.M."/>
            <person name="Stover N.A."/>
            <person name="Krieger C.J."/>
            <person name="del Toro C."/>
            <person name="Ryder H.F."/>
            <person name="Williamson S.C."/>
            <person name="Barbeau R.A."/>
            <person name="Hamilton E.P."/>
            <person name="Orias E."/>
        </authorList>
    </citation>
    <scope>NUCLEOTIDE SEQUENCE [LARGE SCALE GENOMIC DNA]</scope>
    <source>
        <strain evidence="3">SB210</strain>
    </source>
</reference>
<keyword evidence="2" id="KW-0472">Membrane</keyword>
<feature type="signal peptide" evidence="1">
    <location>
        <begin position="1"/>
        <end position="27"/>
    </location>
</feature>
<dbReference type="Proteomes" id="UP000009168">
    <property type="component" value="Unassembled WGS sequence"/>
</dbReference>
<evidence type="ECO:0000313" key="2">
    <source>
        <dbReference type="EMBL" id="EAS05009.2"/>
    </source>
</evidence>
<keyword evidence="1" id="KW-0732">Signal</keyword>
<protein>
    <submittedName>
        <fullName evidence="2">Transmembrane protein, putative</fullName>
    </submittedName>
</protein>
<dbReference type="EMBL" id="GG662429">
    <property type="protein sequence ID" value="EAS05009.2"/>
    <property type="molecule type" value="Genomic_DNA"/>
</dbReference>
<organism evidence="2 3">
    <name type="scientific">Tetrahymena thermophila (strain SB210)</name>
    <dbReference type="NCBI Taxonomy" id="312017"/>
    <lineage>
        <taxon>Eukaryota</taxon>
        <taxon>Sar</taxon>
        <taxon>Alveolata</taxon>
        <taxon>Ciliophora</taxon>
        <taxon>Intramacronucleata</taxon>
        <taxon>Oligohymenophorea</taxon>
        <taxon>Hymenostomatida</taxon>
        <taxon>Tetrahymenina</taxon>
        <taxon>Tetrahymenidae</taxon>
        <taxon>Tetrahymena</taxon>
    </lineage>
</organism>
<name>I7MAP7_TETTS</name>
<dbReference type="RefSeq" id="XP_001025254.2">
    <property type="nucleotide sequence ID" value="XM_001025254.2"/>
</dbReference>
<accession>I7MAP7</accession>
<feature type="chain" id="PRO_5003712365" evidence="1">
    <location>
        <begin position="28"/>
        <end position="67"/>
    </location>
</feature>
<dbReference type="InParanoid" id="I7MAP7"/>
<evidence type="ECO:0000313" key="3">
    <source>
        <dbReference type="Proteomes" id="UP000009168"/>
    </source>
</evidence>
<sequence length="67" mass="7291">MQFKNAILILLVFVLLICSNPSSQVYAKSLKSQAQSTEQSSGCGMIGASCKSQRCCMGHCLFKRCVI</sequence>
<evidence type="ECO:0000256" key="1">
    <source>
        <dbReference type="SAM" id="SignalP"/>
    </source>
</evidence>
<gene>
    <name evidence="2" type="ORF">TTHERM_00837800</name>
</gene>
<keyword evidence="3" id="KW-1185">Reference proteome</keyword>
<dbReference type="GeneID" id="7834388"/>
<proteinExistence type="predicted"/>